<reference evidence="4" key="2">
    <citation type="journal article" date="2021" name="PeerJ">
        <title>Extensive microbial diversity within the chicken gut microbiome revealed by metagenomics and culture.</title>
        <authorList>
            <person name="Gilroy R."/>
            <person name="Ravi A."/>
            <person name="Getino M."/>
            <person name="Pursley I."/>
            <person name="Horton D.L."/>
            <person name="Alikhan N.F."/>
            <person name="Baker D."/>
            <person name="Gharbi K."/>
            <person name="Hall N."/>
            <person name="Watson M."/>
            <person name="Adriaenssens E.M."/>
            <person name="Foster-Nyarko E."/>
            <person name="Jarju S."/>
            <person name="Secka A."/>
            <person name="Antonio M."/>
            <person name="Oren A."/>
            <person name="Chaudhuri R.R."/>
            <person name="La Ragione R."/>
            <person name="Hildebrand F."/>
            <person name="Pallen M.J."/>
        </authorList>
    </citation>
    <scope>NUCLEOTIDE SEQUENCE</scope>
    <source>
        <strain evidence="4">35461</strain>
    </source>
</reference>
<accession>A0A9D1NMX6</accession>
<dbReference type="GO" id="GO:0005829">
    <property type="term" value="C:cytosol"/>
    <property type="evidence" value="ECO:0007669"/>
    <property type="project" value="TreeGrafter"/>
</dbReference>
<dbReference type="Gene3D" id="4.10.520.10">
    <property type="entry name" value="IHF-like DNA-binding proteins"/>
    <property type="match status" value="1"/>
</dbReference>
<dbReference type="SMART" id="SM00411">
    <property type="entry name" value="BHL"/>
    <property type="match status" value="1"/>
</dbReference>
<sequence>MNDELPTDRKIPSTSTRRDLSVAIASTHGIPQTLAYKIIDTTFEALLDNLKTNGHVELRGFGVFEIVERKGRKGRNPKKPSQEVWIPNRKTIKFKASRLLRDELAEANLPPRLRG</sequence>
<dbReference type="Pfam" id="PF00216">
    <property type="entry name" value="Bac_DNA_binding"/>
    <property type="match status" value="1"/>
</dbReference>
<dbReference type="EMBL" id="DVOR01000188">
    <property type="protein sequence ID" value="HIV09616.1"/>
    <property type="molecule type" value="Genomic_DNA"/>
</dbReference>
<keyword evidence="2 4" id="KW-0238">DNA-binding</keyword>
<reference evidence="4" key="1">
    <citation type="submission" date="2020-10" db="EMBL/GenBank/DDBJ databases">
        <authorList>
            <person name="Gilroy R."/>
        </authorList>
    </citation>
    <scope>NUCLEOTIDE SEQUENCE</scope>
    <source>
        <strain evidence="4">35461</strain>
    </source>
</reference>
<gene>
    <name evidence="4" type="ORF">IAC79_05855</name>
</gene>
<proteinExistence type="inferred from homology"/>
<evidence type="ECO:0000256" key="2">
    <source>
        <dbReference type="ARBA" id="ARBA00023125"/>
    </source>
</evidence>
<protein>
    <submittedName>
        <fullName evidence="4">HU family DNA-binding protein</fullName>
    </submittedName>
</protein>
<dbReference type="InterPro" id="IPR000119">
    <property type="entry name" value="Hist_DNA-bd"/>
</dbReference>
<dbReference type="GO" id="GO:0030527">
    <property type="term" value="F:structural constituent of chromatin"/>
    <property type="evidence" value="ECO:0007669"/>
    <property type="project" value="InterPro"/>
</dbReference>
<dbReference type="GO" id="GO:0003677">
    <property type="term" value="F:DNA binding"/>
    <property type="evidence" value="ECO:0007669"/>
    <property type="project" value="UniProtKB-KW"/>
</dbReference>
<dbReference type="AlphaFoldDB" id="A0A9D1NMX6"/>
<dbReference type="PANTHER" id="PTHR33175:SF2">
    <property type="entry name" value="INTEGRATION HOST FACTOR SUBUNIT ALPHA"/>
    <property type="match status" value="1"/>
</dbReference>
<evidence type="ECO:0000313" key="4">
    <source>
        <dbReference type="EMBL" id="HIV09616.1"/>
    </source>
</evidence>
<evidence type="ECO:0000313" key="5">
    <source>
        <dbReference type="Proteomes" id="UP000886845"/>
    </source>
</evidence>
<evidence type="ECO:0000256" key="3">
    <source>
        <dbReference type="RuleBase" id="RU003939"/>
    </source>
</evidence>
<evidence type="ECO:0000256" key="1">
    <source>
        <dbReference type="ARBA" id="ARBA00010529"/>
    </source>
</evidence>
<comment type="similarity">
    <text evidence="1 3">Belongs to the bacterial histone-like protein family.</text>
</comment>
<dbReference type="PANTHER" id="PTHR33175">
    <property type="entry name" value="DNA-BINDING PROTEIN HU"/>
    <property type="match status" value="1"/>
</dbReference>
<dbReference type="Proteomes" id="UP000886845">
    <property type="component" value="Unassembled WGS sequence"/>
</dbReference>
<dbReference type="SUPFAM" id="SSF47729">
    <property type="entry name" value="IHF-like DNA-binding proteins"/>
    <property type="match status" value="1"/>
</dbReference>
<dbReference type="CDD" id="cd13832">
    <property type="entry name" value="IHF"/>
    <property type="match status" value="1"/>
</dbReference>
<name>A0A9D1NMX6_9BACT</name>
<organism evidence="4 5">
    <name type="scientific">Candidatus Spyradenecus faecavium</name>
    <dbReference type="NCBI Taxonomy" id="2840947"/>
    <lineage>
        <taxon>Bacteria</taxon>
        <taxon>Pseudomonadati</taxon>
        <taxon>Lentisphaerota</taxon>
        <taxon>Lentisphaeria</taxon>
        <taxon>Lentisphaerales</taxon>
        <taxon>Lentisphaeraceae</taxon>
        <taxon>Lentisphaeraceae incertae sedis</taxon>
        <taxon>Candidatus Spyradenecus</taxon>
    </lineage>
</organism>
<dbReference type="InterPro" id="IPR010992">
    <property type="entry name" value="IHF-like_DNA-bd_dom_sf"/>
</dbReference>
<comment type="caution">
    <text evidence="4">The sequence shown here is derived from an EMBL/GenBank/DDBJ whole genome shotgun (WGS) entry which is preliminary data.</text>
</comment>